<dbReference type="Proteomes" id="UP001201873">
    <property type="component" value="Unassembled WGS sequence"/>
</dbReference>
<dbReference type="InterPro" id="IPR036514">
    <property type="entry name" value="SGNH_hydro_sf"/>
</dbReference>
<keyword evidence="2" id="KW-0472">Membrane</keyword>
<reference evidence="3 4" key="1">
    <citation type="submission" date="2022-04" db="EMBL/GenBank/DDBJ databases">
        <title>Genome diversity in the genus Frankia.</title>
        <authorList>
            <person name="Carlos-Shanley C."/>
            <person name="Hahn D."/>
        </authorList>
    </citation>
    <scope>NUCLEOTIDE SEQUENCE [LARGE SCALE GENOMIC DNA]</scope>
    <source>
        <strain evidence="3 4">Ag45/Mut15</strain>
    </source>
</reference>
<dbReference type="Pfam" id="PF04311">
    <property type="entry name" value="DUF459"/>
    <property type="match status" value="1"/>
</dbReference>
<keyword evidence="4" id="KW-1185">Reference proteome</keyword>
<protein>
    <recommendedName>
        <fullName evidence="5">SGNH hydrolase-type esterase domain-containing protein</fullName>
    </recommendedName>
</protein>
<gene>
    <name evidence="3" type="ORF">MXD59_22520</name>
</gene>
<evidence type="ECO:0000256" key="2">
    <source>
        <dbReference type="SAM" id="Phobius"/>
    </source>
</evidence>
<evidence type="ECO:0000313" key="3">
    <source>
        <dbReference type="EMBL" id="MCK9878504.1"/>
    </source>
</evidence>
<sequence>MVIGRTRRLSPISWLFVTALVLVAGTWVVQHPASRTRSVAGQRVVLWGDSLAWEAGAVFTRDVEADRHATALVRTWGGTAPCDWLPDLAVQLRAFRPTVAALAFSGNEGTPCMRGRDLVAAYRADVGQAVDQLTAAGVAVVLVEAPPRSDQPVDAAGRTALDRVWQRIAADHRPGGVVTVAPAGRVVTDNGRFTPTLHCTRGETCGPSGFVTVRSPDGTHFCPLTVPPMTPCPLPSPGAARYGAAIATATLSAGADRDGGSGDPAGGRDAASRDGTAVQAELIPPGQVGTVRHP</sequence>
<evidence type="ECO:0000256" key="1">
    <source>
        <dbReference type="SAM" id="MobiDB-lite"/>
    </source>
</evidence>
<dbReference type="InterPro" id="IPR007407">
    <property type="entry name" value="DUF459"/>
</dbReference>
<dbReference type="Gene3D" id="3.40.50.1110">
    <property type="entry name" value="SGNH hydrolase"/>
    <property type="match status" value="1"/>
</dbReference>
<name>A0ABT0K3W1_9ACTN</name>
<organism evidence="3 4">
    <name type="scientific">Frankia umida</name>
    <dbReference type="NCBI Taxonomy" id="573489"/>
    <lineage>
        <taxon>Bacteria</taxon>
        <taxon>Bacillati</taxon>
        <taxon>Actinomycetota</taxon>
        <taxon>Actinomycetes</taxon>
        <taxon>Frankiales</taxon>
        <taxon>Frankiaceae</taxon>
        <taxon>Frankia</taxon>
    </lineage>
</organism>
<dbReference type="RefSeq" id="WP_248826597.1">
    <property type="nucleotide sequence ID" value="NZ_JALKFT010000035.1"/>
</dbReference>
<keyword evidence="2" id="KW-1133">Transmembrane helix</keyword>
<dbReference type="SUPFAM" id="SSF52266">
    <property type="entry name" value="SGNH hydrolase"/>
    <property type="match status" value="1"/>
</dbReference>
<feature type="region of interest" description="Disordered" evidence="1">
    <location>
        <begin position="251"/>
        <end position="294"/>
    </location>
</feature>
<keyword evidence="2" id="KW-0812">Transmembrane</keyword>
<proteinExistence type="predicted"/>
<evidence type="ECO:0000313" key="4">
    <source>
        <dbReference type="Proteomes" id="UP001201873"/>
    </source>
</evidence>
<evidence type="ECO:0008006" key="5">
    <source>
        <dbReference type="Google" id="ProtNLM"/>
    </source>
</evidence>
<comment type="caution">
    <text evidence="3">The sequence shown here is derived from an EMBL/GenBank/DDBJ whole genome shotgun (WGS) entry which is preliminary data.</text>
</comment>
<accession>A0ABT0K3W1</accession>
<dbReference type="EMBL" id="JALKFT010000035">
    <property type="protein sequence ID" value="MCK9878504.1"/>
    <property type="molecule type" value="Genomic_DNA"/>
</dbReference>
<feature type="transmembrane region" description="Helical" evidence="2">
    <location>
        <begin position="12"/>
        <end position="29"/>
    </location>
</feature>